<dbReference type="EMBL" id="CALNXI010000185">
    <property type="protein sequence ID" value="CAH3021508.1"/>
    <property type="molecule type" value="Genomic_DNA"/>
</dbReference>
<proteinExistence type="predicted"/>
<name>A0ABN8M068_9CNID</name>
<dbReference type="Proteomes" id="UP001159427">
    <property type="component" value="Unassembled WGS sequence"/>
</dbReference>
<evidence type="ECO:0000313" key="2">
    <source>
        <dbReference type="Proteomes" id="UP001159427"/>
    </source>
</evidence>
<sequence>MLLVTLVWRHLVECRSRNITEASTCKEVVKWVLMLLHGQASIKRGFSENKDILSYNMGEHTLKAFRIPDIPVSKEWVKSCKQSRQMYSAFLKDHKKTKKNVKQMMSEEGDKDRVRGISIVMTNKADNLCSETEKSQKWNLAIVADAFRA</sequence>
<organism evidence="1 2">
    <name type="scientific">Porites evermanni</name>
    <dbReference type="NCBI Taxonomy" id="104178"/>
    <lineage>
        <taxon>Eukaryota</taxon>
        <taxon>Metazoa</taxon>
        <taxon>Cnidaria</taxon>
        <taxon>Anthozoa</taxon>
        <taxon>Hexacorallia</taxon>
        <taxon>Scleractinia</taxon>
        <taxon>Fungiina</taxon>
        <taxon>Poritidae</taxon>
        <taxon>Porites</taxon>
    </lineage>
</organism>
<evidence type="ECO:0000313" key="1">
    <source>
        <dbReference type="EMBL" id="CAH3021508.1"/>
    </source>
</evidence>
<reference evidence="1 2" key="1">
    <citation type="submission" date="2022-05" db="EMBL/GenBank/DDBJ databases">
        <authorList>
            <consortium name="Genoscope - CEA"/>
            <person name="William W."/>
        </authorList>
    </citation>
    <scope>NUCLEOTIDE SEQUENCE [LARGE SCALE GENOMIC DNA]</scope>
</reference>
<protein>
    <submittedName>
        <fullName evidence="1">Uncharacterized protein</fullName>
    </submittedName>
</protein>
<comment type="caution">
    <text evidence="1">The sequence shown here is derived from an EMBL/GenBank/DDBJ whole genome shotgun (WGS) entry which is preliminary data.</text>
</comment>
<keyword evidence="2" id="KW-1185">Reference proteome</keyword>
<gene>
    <name evidence="1" type="ORF">PEVE_00011708</name>
</gene>
<accession>A0ABN8M068</accession>